<dbReference type="SUPFAM" id="SSF51905">
    <property type="entry name" value="FAD/NAD(P)-binding domain"/>
    <property type="match status" value="1"/>
</dbReference>
<gene>
    <name evidence="7" type="ORF">TRUGW13939_11136</name>
</gene>
<dbReference type="GeneID" id="55998614"/>
<dbReference type="OrthoDB" id="420606at2759"/>
<protein>
    <recommendedName>
        <fullName evidence="6">FAD-binding domain-containing protein</fullName>
    </recommendedName>
</protein>
<evidence type="ECO:0000256" key="2">
    <source>
        <dbReference type="ARBA" id="ARBA00022630"/>
    </source>
</evidence>
<dbReference type="EMBL" id="CP055903">
    <property type="protein sequence ID" value="QKX63963.1"/>
    <property type="molecule type" value="Genomic_DNA"/>
</dbReference>
<reference evidence="8" key="1">
    <citation type="submission" date="2020-06" db="EMBL/GenBank/DDBJ databases">
        <title>A chromosome-scale genome assembly of Talaromyces rugulosus W13939.</title>
        <authorList>
            <person name="Wang B."/>
            <person name="Guo L."/>
            <person name="Ye K."/>
            <person name="Wang L."/>
        </authorList>
    </citation>
    <scope>NUCLEOTIDE SEQUENCE [LARGE SCALE GENOMIC DNA]</scope>
    <source>
        <strain evidence="8">W13939</strain>
    </source>
</reference>
<dbReference type="InterPro" id="IPR036188">
    <property type="entry name" value="FAD/NAD-bd_sf"/>
</dbReference>
<sequence length="485" mass="53429">MPSNGVSRAPALSMPTYPSNCLEFARPFLTPETSESDCGVDKAKVSLNVLLVGAGLGGLATAIALTQSGHKVTIYEQTPVLGEVGAGIQVPSNSTRALFKLKLKPYLKPYVTEPESISFRRWQSGKVIGSTKLVPDFTENFGTPYYVIHRADFHSAMCQKVQDMGIEIKLGARVENYNPVAGSITLADGTTYYGDLVVAVDGWSHAQSYLRITLTFIATGIKSVARKMVLGGKDMAFRRPGFAAYRATVDVERMRNDPEVSWILERPALNIWIGNLRHVMTYTIGAGKAFNMVLSHPDTTDPSTWDPVKAVDDMKAEFEGWDPVLTRIIGMVEKTLKWPLISGSVLDRWVSDRLVILGDAAHAMLPYMSQGAAMAVEDGLALCRSLSKITSNEQLAKSLSIFEKVRMQRAGQMQEASMLNSHLWHFPDGPLQEARDAAMVPEVEGRPFSHSPNQWSDPATQMWCYGYDTEKAIDEAWEAELTNDA</sequence>
<keyword evidence="8" id="KW-1185">Reference proteome</keyword>
<dbReference type="PRINTS" id="PR00420">
    <property type="entry name" value="RNGMNOXGNASE"/>
</dbReference>
<dbReference type="Gene3D" id="3.50.50.60">
    <property type="entry name" value="FAD/NAD(P)-binding domain"/>
    <property type="match status" value="1"/>
</dbReference>
<evidence type="ECO:0000256" key="3">
    <source>
        <dbReference type="ARBA" id="ARBA00022827"/>
    </source>
</evidence>
<evidence type="ECO:0000313" key="8">
    <source>
        <dbReference type="Proteomes" id="UP000509510"/>
    </source>
</evidence>
<keyword evidence="3" id="KW-0274">FAD</keyword>
<name>A0A7H8RHA6_TALRU</name>
<dbReference type="RefSeq" id="XP_035350137.1">
    <property type="nucleotide sequence ID" value="XM_035494244.1"/>
</dbReference>
<dbReference type="KEGG" id="trg:TRUGW13939_11136"/>
<evidence type="ECO:0000256" key="1">
    <source>
        <dbReference type="ARBA" id="ARBA00007992"/>
    </source>
</evidence>
<keyword evidence="4" id="KW-0560">Oxidoreductase</keyword>
<evidence type="ECO:0000256" key="4">
    <source>
        <dbReference type="ARBA" id="ARBA00023002"/>
    </source>
</evidence>
<evidence type="ECO:0000259" key="6">
    <source>
        <dbReference type="Pfam" id="PF01494"/>
    </source>
</evidence>
<feature type="domain" description="FAD-binding" evidence="6">
    <location>
        <begin position="48"/>
        <end position="415"/>
    </location>
</feature>
<comment type="similarity">
    <text evidence="1">Belongs to the paxM FAD-dependent monooxygenase family.</text>
</comment>
<dbReference type="SUPFAM" id="SSF54373">
    <property type="entry name" value="FAD-linked reductases, C-terminal domain"/>
    <property type="match status" value="1"/>
</dbReference>
<dbReference type="PANTHER" id="PTHR13789:SF306">
    <property type="entry name" value="HYDROXYLASE, PUTATIVE-RELATED"/>
    <property type="match status" value="1"/>
</dbReference>
<dbReference type="Pfam" id="PF01494">
    <property type="entry name" value="FAD_binding_3"/>
    <property type="match status" value="1"/>
</dbReference>
<dbReference type="GO" id="GO:0071949">
    <property type="term" value="F:FAD binding"/>
    <property type="evidence" value="ECO:0007669"/>
    <property type="project" value="InterPro"/>
</dbReference>
<dbReference type="PANTHER" id="PTHR13789">
    <property type="entry name" value="MONOOXYGENASE"/>
    <property type="match status" value="1"/>
</dbReference>
<dbReference type="AlphaFoldDB" id="A0A7H8RHA6"/>
<dbReference type="GO" id="GO:0004497">
    <property type="term" value="F:monooxygenase activity"/>
    <property type="evidence" value="ECO:0007669"/>
    <property type="project" value="UniProtKB-KW"/>
</dbReference>
<dbReference type="InterPro" id="IPR002938">
    <property type="entry name" value="FAD-bd"/>
</dbReference>
<keyword evidence="2" id="KW-0285">Flavoprotein</keyword>
<proteinExistence type="inferred from homology"/>
<evidence type="ECO:0000256" key="5">
    <source>
        <dbReference type="ARBA" id="ARBA00023033"/>
    </source>
</evidence>
<dbReference type="InterPro" id="IPR050493">
    <property type="entry name" value="FAD-dep_Monooxygenase_BioMet"/>
</dbReference>
<organism evidence="7 8">
    <name type="scientific">Talaromyces rugulosus</name>
    <name type="common">Penicillium rugulosum</name>
    <dbReference type="NCBI Taxonomy" id="121627"/>
    <lineage>
        <taxon>Eukaryota</taxon>
        <taxon>Fungi</taxon>
        <taxon>Dikarya</taxon>
        <taxon>Ascomycota</taxon>
        <taxon>Pezizomycotina</taxon>
        <taxon>Eurotiomycetes</taxon>
        <taxon>Eurotiomycetidae</taxon>
        <taxon>Eurotiales</taxon>
        <taxon>Trichocomaceae</taxon>
        <taxon>Talaromyces</taxon>
        <taxon>Talaromyces sect. Islandici</taxon>
    </lineage>
</organism>
<evidence type="ECO:0000313" key="7">
    <source>
        <dbReference type="EMBL" id="QKX63963.1"/>
    </source>
</evidence>
<accession>A0A7H8RHA6</accession>
<keyword evidence="5" id="KW-0503">Monooxygenase</keyword>
<dbReference type="Proteomes" id="UP000509510">
    <property type="component" value="Chromosome VI"/>
</dbReference>